<dbReference type="OrthoDB" id="2066317at2"/>
<keyword evidence="2" id="KW-1185">Reference proteome</keyword>
<evidence type="ECO:0000313" key="1">
    <source>
        <dbReference type="EMBL" id="PJJ41877.1"/>
    </source>
</evidence>
<gene>
    <name evidence="1" type="ORF">BGX16_1881</name>
</gene>
<dbReference type="Proteomes" id="UP000231134">
    <property type="component" value="Unassembled WGS sequence"/>
</dbReference>
<dbReference type="AlphaFoldDB" id="A0A2M9A8C8"/>
<comment type="caution">
    <text evidence="1">The sequence shown here is derived from an EMBL/GenBank/DDBJ whole genome shotgun (WGS) entry which is preliminary data.</text>
</comment>
<dbReference type="RefSeq" id="WP_100425793.1">
    <property type="nucleotide sequence ID" value="NZ_PGEX01000001.1"/>
</dbReference>
<name>A0A2M9A8C8_9BACT</name>
<sequence>MEKIEISKDFTVEDIHKIREAHYERTKNWSSDKIYAEVHEAALRVQAEIQSLREKREKYQP</sequence>
<evidence type="ECO:0000313" key="2">
    <source>
        <dbReference type="Proteomes" id="UP000231134"/>
    </source>
</evidence>
<proteinExistence type="predicted"/>
<accession>A0A2M9A8C8</accession>
<organism evidence="1 2">
    <name type="scientific">Hallerella succinigenes</name>
    <dbReference type="NCBI Taxonomy" id="1896222"/>
    <lineage>
        <taxon>Bacteria</taxon>
        <taxon>Pseudomonadati</taxon>
        <taxon>Fibrobacterota</taxon>
        <taxon>Fibrobacteria</taxon>
        <taxon>Fibrobacterales</taxon>
        <taxon>Fibrobacteraceae</taxon>
        <taxon>Hallerella</taxon>
    </lineage>
</organism>
<dbReference type="EMBL" id="PGEX01000001">
    <property type="protein sequence ID" value="PJJ41877.1"/>
    <property type="molecule type" value="Genomic_DNA"/>
</dbReference>
<reference evidence="1 2" key="1">
    <citation type="submission" date="2017-11" db="EMBL/GenBank/DDBJ databases">
        <title>Animal gut microbial communities from fecal samples from Wisconsin, USA.</title>
        <authorList>
            <person name="Neumann A."/>
        </authorList>
    </citation>
    <scope>NUCLEOTIDE SEQUENCE [LARGE SCALE GENOMIC DNA]</scope>
    <source>
        <strain evidence="1 2">UWS3</strain>
    </source>
</reference>
<protein>
    <submittedName>
        <fullName evidence="1">Uncharacterized protein</fullName>
    </submittedName>
</protein>